<reference evidence="3" key="1">
    <citation type="journal article" date="2021" name="Proc. Natl. Acad. Sci. U.S.A.">
        <title>A Catalog of Tens of Thousands of Viruses from Human Metagenomes Reveals Hidden Associations with Chronic Diseases.</title>
        <authorList>
            <person name="Tisza M.J."/>
            <person name="Buck C.B."/>
        </authorList>
    </citation>
    <scope>NUCLEOTIDE SEQUENCE</scope>
    <source>
        <strain evidence="3">CtFn287</strain>
    </source>
</reference>
<name>A0A8S5LVT7_9CAUD</name>
<sequence length="349" mass="38222">MSGIAELITSKAIAAYWKIKKNERAPYFGENLFPNDKKLGLDLAWIKGARKAPVKLMLSAFDAKSIPLNRGNVSKLSTDMPFFKNSMDIDEKQRQELNKLIGSNANQKMVDIVVRDIFNDKMHLLENAALTREIMRMEILTTGALSLADNGQSYSYDYGVPSNHKVTPTVKWDQSTTADPVADINAWLDAIDDETGSRPTRGVMNGNTLKLIQNCDSIKNAIYVLGQGKVTPTRAEVVNYLQKETNVIFAINNKGYQNANGTSTKFIADGTVVLFPEGKLGNTWFGTTPEESDLMAGAAAAQVEIVDTGVAITTTIKTDPVNVETKVSMICLPSFEMAEEVIIATVKTA</sequence>
<keyword evidence="1" id="KW-0167">Capsid protein</keyword>
<dbReference type="GO" id="GO:0019028">
    <property type="term" value="C:viral capsid"/>
    <property type="evidence" value="ECO:0007669"/>
    <property type="project" value="UniProtKB-KW"/>
</dbReference>
<evidence type="ECO:0000256" key="2">
    <source>
        <dbReference type="ARBA" id="ARBA00023200"/>
    </source>
</evidence>
<organism evidence="3">
    <name type="scientific">Siphoviridae sp. ctFn287</name>
    <dbReference type="NCBI Taxonomy" id="2826215"/>
    <lineage>
        <taxon>Viruses</taxon>
        <taxon>Duplodnaviria</taxon>
        <taxon>Heunggongvirae</taxon>
        <taxon>Uroviricota</taxon>
        <taxon>Caudoviricetes</taxon>
    </lineage>
</organism>
<protein>
    <submittedName>
        <fullName evidence="3">Major capsid protein</fullName>
    </submittedName>
</protein>
<dbReference type="Gene3D" id="3.15.30.10">
    <property type="entry name" value="putative capsid protein of prophage domain like"/>
    <property type="match status" value="1"/>
</dbReference>
<keyword evidence="2" id="KW-1035">Host cytoplasm</keyword>
<evidence type="ECO:0000313" key="3">
    <source>
        <dbReference type="EMBL" id="DAD73899.1"/>
    </source>
</evidence>
<keyword evidence="1" id="KW-0946">Virion</keyword>
<evidence type="ECO:0000256" key="1">
    <source>
        <dbReference type="ARBA" id="ARBA00022561"/>
    </source>
</evidence>
<dbReference type="InterPro" id="IPR005564">
    <property type="entry name" value="Major_capsid_GpE"/>
</dbReference>
<dbReference type="EMBL" id="BK014748">
    <property type="protein sequence ID" value="DAD73899.1"/>
    <property type="molecule type" value="Genomic_DNA"/>
</dbReference>
<proteinExistence type="predicted"/>
<accession>A0A8S5LVT7</accession>
<dbReference type="Gene3D" id="3.30.1930.10">
    <property type="entry name" value="capsid protein of prophage domain"/>
    <property type="match status" value="1"/>
</dbReference>
<dbReference type="Pfam" id="PF03864">
    <property type="entry name" value="Phage_cap_E"/>
    <property type="match status" value="1"/>
</dbReference>